<feature type="compositionally biased region" description="Pro residues" evidence="1">
    <location>
        <begin position="342"/>
        <end position="366"/>
    </location>
</feature>
<feature type="region of interest" description="Disordered" evidence="1">
    <location>
        <begin position="2369"/>
        <end position="2396"/>
    </location>
</feature>
<dbReference type="PANTHER" id="PTHR24216:SF65">
    <property type="entry name" value="PAXILLIN-LIKE PROTEIN 1"/>
    <property type="match status" value="1"/>
</dbReference>
<dbReference type="SUPFAM" id="SSF56436">
    <property type="entry name" value="C-type lectin-like"/>
    <property type="match status" value="4"/>
</dbReference>
<evidence type="ECO:0000313" key="3">
    <source>
        <dbReference type="EMBL" id="PNH06822.1"/>
    </source>
</evidence>
<evidence type="ECO:0000313" key="4">
    <source>
        <dbReference type="Proteomes" id="UP000236333"/>
    </source>
</evidence>
<sequence length="2555" mass="275872">MRYRAGASPGPGGRVFAVAALMLMAASGAHACFDSCRATQYKPVCCDGKMWYNPCYLLCELGPNFNAFSECPSPPVLSLPPSPAVLSLPPCDPWHYPYKNLTYYSSDDCRTYTLFDVDAGCMPDWKTATDYCTKLGLDLAPWDHESSNDALQVLVAGRRFTSWVGGKTPEGLCGVMTQEGRIAFQGCHQSVRFVCRSKSSACPPAPPSPPPPSPLPPSPPPPSPSPPKPPSPSPPPVCNPATTKNTTLYNPTDCKKYTLYDINAECMVDWFTAKEVCEKAGMELAPHTCKDVLLKLCRDRSFTCWTGGRDSDLCPLMTAGGDIVKQGCHQPVRWVCRTKDLPPSPKPPSPPPPPSPKPPSPSPPPVCIPATTKNTTLYNPTDCKEYTLYDINAECLVDWFTAKGVCEKAGMELAPHTCGDVLLKLCRDRGFTCWTGGKDSDLCPLMTAGGHIVKQGCYQPVRWVCRTKVAVCAPLVSEPPSPLPPSPRPPSPPPPRPLPPSPSSPPSCIAQCDLKYPNWAVWVCDKDGAHYKNWCYAACSGCYLYTLCTPPAGVVTSGVAGDNILTLKESGCEYRLYTVNADMLLTYSKADKFCTALGAGWGLVPYSDPHGRDAVRQLSANHKCTSWMKKASGAAQCPLMDAMGLLSAMRYQADTSPGPGGRAFAVAALMLMAASGAHACFDSCRATEYKPVCCDGKMWYNPCYLLCELGPNFTAFSECPSPPPAPVLSLPPTPPSPPPCDPWHYPYKTLTYYSPADCRNYTLFDVEAGCMPDWKTATDYCTKLALDLAPWDHEGSNGALQVLVAGRRFTSWVGGKTPAGLCGVMTQEGRVVFQGCHQPIRFVCRSKSSACPPVPPSPPPPSPLPPSPPPPSPSPPKPPSPSPPPVCNPATTKNTTLYNPTDCKKYTLYDIGAECLVDWFKAKEVCEKAGMELAPHTCGDVLLKLCRDRGFTCWTGGRDSDLCPLMTAGGAIVKQGCNQPVRWVCRTKVAVCAPLVSEPPAPLPPSPRPPSPPSPRPLPPSPLPPSPSPPPTTTTNVTLYNEPDCKSYTLYDIGAECLVDWFKAKEVCEKAGMELAPHTCGDVLLKLCRDRGFTCWTGGRDSDLCPLMTAGGAIVKQGCNQPVRWVCRTKVAVCAPLVSEPPAPLPPSPRPPSPPSPRPLPPSPLPPSPSPPPSCIAQCDLKYPSWAVWVCDKDGAHYKNWCYAACSGCYLYTLCAAPAGVATGGDNILTLKESGCEYRLYTVNADKLLTYSKADESCTALGAGWGLVPFSDSNGWDAVRQLSSKNKFTSWMKKESGDAQCPLMDARGLLQKQGCCIAQCDLKYPSWAVWVCDKDGAHYKNWCYAACSGCYLYTLCAAPAGVATGGDNILTLKESGCEYRLYTVNADKLLTYSKADESCTALGAGWGLVPYSDSNGWDAVRQLSSKNKFTSWMKKESGDAQCPLMDARGLLQKQGCEDQSMRFVCRKCTSAMRYQADTSPGPGGRAFAVAALMLMAASGAHACFDSCRATEYKPVCCDGKMWYNPCYLLCELGPNFTAFSECPSPPPAPVLSLPPTPPSPPPCDPWHYPYKTLTYYSPADCRNYTLFDVEAGCMPDWKTATDYCTKLALDLAPWDHEGSNGALQVLVAGRRFTSWVGGKTPAGLCGVMTQEGRIAFQGCHQPIRFVCRSKSSACPPVPPSPPPPSPLPPSPPPPSPSPPNPECNPATTKNTTLYNPTDSTTTNVTLYNEPDCKKYTLFDIDAECLVDWFKAKEVCEKAGMELAPHTCGDVLLKLCRDRGFTCWTGGRDSDLCPLMTAGGVIVKQGCHQPVRWVCRTKVAVCAPLVSEPPAPLPPSPRPPSPPSPRPLPPSPPPPSPSPPPSCIAQCDLKYPSWAVWVCDKDGAHYKNWCYAACSGCYLYTLCTPPAGVVTGGDNILTLKESGCEYRLYTANADMLLTYSKADESCTALGAGWGLVPFSDSNGWDAVRQLSSKNKFTSWMKKESGDAQCPLMDARGLLQKQGCEDQSMRFVCRKCTSAMRYQADTSPGPGGRAFAVAALMLMAASGAHACFDTCRATEYKPVCCDGKMWYNPCYLLCELGPNFTAFSECPSPPPAPVLSLPPTPPSPPPCDPWHYPYKTLTYYSSADCRNYTLFDVEAGCMPDWKTATDYCTKLALDLAPWDHEGSNGALQVLVTGRRFTSWVGGKTPAGLCGVMTQEGRVVFQSCHQPIRFVCRSKSSACPPVPPSPPPPSPLPPSPPPPSPSPPKPPSPSPPPVCNPATTKNTTLYNPTDCKKYTLYDIGAECLVDWFKAKEVCEKAGMELAPHTCKDVLLKLCRDRGFTCWTGGKDSDLCPLMTAGGDIVKQGCNQPVRWVCRTKVAVCAPLVSEPPAPLPPSPRPPSPPSPRPLPPSPLPPSPSPPPSCIAQCDLKYPSWAVWVCDKDGAHYKNWCYAACSGCYLYTLCAAPAGVVTGGDNILTLKESGCEYRLYTVNADKLLTYSKAAESCTALGAGWGLVPYSDSNGWDAVRQLSSKNKFTSWMKKESGDAQCPLMDARGLLQKQSCEDQSMRFVCRKCT</sequence>
<dbReference type="Proteomes" id="UP000236333">
    <property type="component" value="Unassembled WGS sequence"/>
</dbReference>
<accession>A0A2J8A2S3</accession>
<keyword evidence="4" id="KW-1185">Reference proteome</keyword>
<evidence type="ECO:0000256" key="2">
    <source>
        <dbReference type="SAM" id="SignalP"/>
    </source>
</evidence>
<name>A0A2J8A2S3_9CHLO</name>
<feature type="region of interest" description="Disordered" evidence="1">
    <location>
        <begin position="1829"/>
        <end position="1858"/>
    </location>
</feature>
<feature type="region of interest" description="Disordered" evidence="1">
    <location>
        <begin position="339"/>
        <end position="366"/>
    </location>
</feature>
<feature type="region of interest" description="Disordered" evidence="1">
    <location>
        <begin position="854"/>
        <end position="888"/>
    </location>
</feature>
<gene>
    <name evidence="3" type="ORF">TSOC_006765</name>
</gene>
<reference evidence="3 4" key="1">
    <citation type="journal article" date="2017" name="Mol. Biol. Evol.">
        <title>The 4-celled Tetrabaena socialis nuclear genome reveals the essential components for genetic control of cell number at the origin of multicellularity in the volvocine lineage.</title>
        <authorList>
            <person name="Featherston J."/>
            <person name="Arakaki Y."/>
            <person name="Hanschen E.R."/>
            <person name="Ferris P.J."/>
            <person name="Michod R.E."/>
            <person name="Olson B.J.S.C."/>
            <person name="Nozaki H."/>
            <person name="Durand P.M."/>
        </authorList>
    </citation>
    <scope>NUCLEOTIDE SEQUENCE [LARGE SCALE GENOMIC DNA]</scope>
    <source>
        <strain evidence="3 4">NIES-571</strain>
    </source>
</reference>
<dbReference type="InterPro" id="IPR016187">
    <property type="entry name" value="CTDL_fold"/>
</dbReference>
<feature type="region of interest" description="Disordered" evidence="1">
    <location>
        <begin position="204"/>
        <end position="244"/>
    </location>
</feature>
<protein>
    <submittedName>
        <fullName evidence="3">Uncharacterized protein</fullName>
    </submittedName>
</protein>
<feature type="compositionally biased region" description="Pro residues" evidence="1">
    <location>
        <begin position="2223"/>
        <end position="2256"/>
    </location>
</feature>
<feature type="signal peptide" evidence="2">
    <location>
        <begin position="1"/>
        <end position="31"/>
    </location>
</feature>
<feature type="compositionally biased region" description="Polar residues" evidence="1">
    <location>
        <begin position="1705"/>
        <end position="1720"/>
    </location>
</feature>
<dbReference type="EMBL" id="PGGS01000213">
    <property type="protein sequence ID" value="PNH06822.1"/>
    <property type="molecule type" value="Genomic_DNA"/>
</dbReference>
<feature type="compositionally biased region" description="Pro residues" evidence="1">
    <location>
        <begin position="204"/>
        <end position="238"/>
    </location>
</feature>
<feature type="compositionally biased region" description="Pro residues" evidence="1">
    <location>
        <begin position="854"/>
        <end position="887"/>
    </location>
</feature>
<keyword evidence="2" id="KW-0732">Signal</keyword>
<organism evidence="3 4">
    <name type="scientific">Tetrabaena socialis</name>
    <dbReference type="NCBI Taxonomy" id="47790"/>
    <lineage>
        <taxon>Eukaryota</taxon>
        <taxon>Viridiplantae</taxon>
        <taxon>Chlorophyta</taxon>
        <taxon>core chlorophytes</taxon>
        <taxon>Chlorophyceae</taxon>
        <taxon>CS clade</taxon>
        <taxon>Chlamydomonadales</taxon>
        <taxon>Tetrabaenaceae</taxon>
        <taxon>Tetrabaena</taxon>
    </lineage>
</organism>
<dbReference type="PANTHER" id="PTHR24216">
    <property type="entry name" value="PAXILLIN-RELATED"/>
    <property type="match status" value="1"/>
</dbReference>
<feature type="region of interest" description="Disordered" evidence="1">
    <location>
        <begin position="2223"/>
        <end position="2257"/>
    </location>
</feature>
<feature type="compositionally biased region" description="Pro residues" evidence="1">
    <location>
        <begin position="1676"/>
        <end position="1702"/>
    </location>
</feature>
<feature type="region of interest" description="Disordered" evidence="1">
    <location>
        <begin position="479"/>
        <end position="502"/>
    </location>
</feature>
<feature type="chain" id="PRO_5014405580" evidence="2">
    <location>
        <begin position="32"/>
        <end position="2555"/>
    </location>
</feature>
<evidence type="ECO:0000256" key="1">
    <source>
        <dbReference type="SAM" id="MobiDB-lite"/>
    </source>
</evidence>
<feature type="region of interest" description="Disordered" evidence="1">
    <location>
        <begin position="1000"/>
        <end position="1035"/>
    </location>
</feature>
<proteinExistence type="predicted"/>
<dbReference type="OrthoDB" id="538111at2759"/>
<comment type="caution">
    <text evidence="3">The sequence shown here is derived from an EMBL/GenBank/DDBJ whole genome shotgun (WGS) entry which is preliminary data.</text>
</comment>
<feature type="compositionally biased region" description="Pro residues" evidence="1">
    <location>
        <begin position="1000"/>
        <end position="1032"/>
    </location>
</feature>
<feature type="region of interest" description="Disordered" evidence="1">
    <location>
        <begin position="1142"/>
        <end position="1169"/>
    </location>
</feature>
<feature type="region of interest" description="Disordered" evidence="1">
    <location>
        <begin position="1676"/>
        <end position="1720"/>
    </location>
</feature>